<reference evidence="1 2" key="1">
    <citation type="journal article" date="2019" name="Sci. Rep.">
        <title>Orb-weaving spider Araneus ventricosus genome elucidates the spidroin gene catalogue.</title>
        <authorList>
            <person name="Kono N."/>
            <person name="Nakamura H."/>
            <person name="Ohtoshi R."/>
            <person name="Moran D.A.P."/>
            <person name="Shinohara A."/>
            <person name="Yoshida Y."/>
            <person name="Fujiwara M."/>
            <person name="Mori M."/>
            <person name="Tomita M."/>
            <person name="Arakawa K."/>
        </authorList>
    </citation>
    <scope>NUCLEOTIDE SEQUENCE [LARGE SCALE GENOMIC DNA]</scope>
</reference>
<proteinExistence type="predicted"/>
<evidence type="ECO:0000313" key="2">
    <source>
        <dbReference type="Proteomes" id="UP000499080"/>
    </source>
</evidence>
<sequence>MNPFGHGDDSSTFPFLGITVARLPQMFGISDGNSGSESCSSNASAFCMQWRSNWESPILTSNASAFCMQWRRDWEARGIWRGPILTSNAKCLLHVEA</sequence>
<dbReference type="EMBL" id="BGPR01000059">
    <property type="protein sequence ID" value="GBL88312.1"/>
    <property type="molecule type" value="Genomic_DNA"/>
</dbReference>
<comment type="caution">
    <text evidence="1">The sequence shown here is derived from an EMBL/GenBank/DDBJ whole genome shotgun (WGS) entry which is preliminary data.</text>
</comment>
<name>A0A4Y2B7K9_ARAVE</name>
<gene>
    <name evidence="1" type="ORF">AVEN_102987_1</name>
</gene>
<protein>
    <submittedName>
        <fullName evidence="1">Uncharacterized protein</fullName>
    </submittedName>
</protein>
<evidence type="ECO:0000313" key="1">
    <source>
        <dbReference type="EMBL" id="GBL88312.1"/>
    </source>
</evidence>
<dbReference type="AlphaFoldDB" id="A0A4Y2B7K9"/>
<organism evidence="1 2">
    <name type="scientific">Araneus ventricosus</name>
    <name type="common">Orbweaver spider</name>
    <name type="synonym">Epeira ventricosa</name>
    <dbReference type="NCBI Taxonomy" id="182803"/>
    <lineage>
        <taxon>Eukaryota</taxon>
        <taxon>Metazoa</taxon>
        <taxon>Ecdysozoa</taxon>
        <taxon>Arthropoda</taxon>
        <taxon>Chelicerata</taxon>
        <taxon>Arachnida</taxon>
        <taxon>Araneae</taxon>
        <taxon>Araneomorphae</taxon>
        <taxon>Entelegynae</taxon>
        <taxon>Araneoidea</taxon>
        <taxon>Araneidae</taxon>
        <taxon>Araneus</taxon>
    </lineage>
</organism>
<dbReference type="Proteomes" id="UP000499080">
    <property type="component" value="Unassembled WGS sequence"/>
</dbReference>
<accession>A0A4Y2B7K9</accession>
<keyword evidence="2" id="KW-1185">Reference proteome</keyword>